<sequence>MKKTTLILGLFLYLSGSVLAHPGDHRIKHKIDSIISLMTVEEKVKLLHAQSKFSSAGVPRLGIPELWMSDGPHGVRGEINWDDWGYAGWTNDSITAFPALTALAATFDPNVAYEYGVAIGEEARYRKKDVLLGPGVNIYRTPMNGRNFEYMGEDPLLASVMSVPYIRGVQEQGVAACIKHYALNNQEKWRGHINVQLSDRALREIYLPAFEAAVKQGNIWSVMGSYNQYNGQWCCHNEKLLNDILKKEWQFDGAVITDWGAVHSTEEAVNNGLDIEMGTWTNGLTASESFAYDKYFLANPYLEGLKAGTYDEETLDEKVSRILLLMFRTSLNPHKPLGNINSKAHQQVARKVAQESIVLLKNQNDFFPINAGAHLKIAVIGENATKMMTIGGGSSELKAKYEISPLQGIQERFKNATVEYGLGYASGPSAYGRVIDSPLDQDSLRTAAVELAKKADVVLYIGGLNKNHHQDCEGEDRLSYGLPFNQDQLLEEILAVNANTGVILLSGNAVELPWLKKVPALMQAWYLGSEAGYAIADVLAGDVNPSGKMPFSWPKKLEDNGAHYFGELSYPGDSVNVVYKEDILVGYRWHDTKKIEPEFAFGHGLSYTSFELKDFRLISPKTLSEKEVIELSCIVKNTGNCSGAEVVQLYIGKKGSTVLREIKGLKSFEKVQLKAGEQQEIVLKVNASDLAYYNEKQQDWEVEKGKYYLYLGNASNAISFKSIITIQ</sequence>
<feature type="domain" description="Fibronectin type III-like" evidence="4">
    <location>
        <begin position="645"/>
        <end position="715"/>
    </location>
</feature>
<dbReference type="InterPro" id="IPR002772">
    <property type="entry name" value="Glyco_hydro_3_C"/>
</dbReference>
<dbReference type="PRINTS" id="PR00133">
    <property type="entry name" value="GLHYDRLASE3"/>
</dbReference>
<dbReference type="SUPFAM" id="SSF51445">
    <property type="entry name" value="(Trans)glycosidases"/>
    <property type="match status" value="1"/>
</dbReference>
<evidence type="ECO:0000256" key="3">
    <source>
        <dbReference type="SAM" id="SignalP"/>
    </source>
</evidence>
<dbReference type="InterPro" id="IPR050288">
    <property type="entry name" value="Cellulose_deg_GH3"/>
</dbReference>
<dbReference type="FunFam" id="2.60.40.10:FF:000495">
    <property type="entry name" value="Periplasmic beta-glucosidase"/>
    <property type="match status" value="1"/>
</dbReference>
<gene>
    <name evidence="5" type="ORF">PEDI_47340</name>
</gene>
<dbReference type="Pfam" id="PF00933">
    <property type="entry name" value="Glyco_hydro_3"/>
    <property type="match status" value="1"/>
</dbReference>
<dbReference type="Gene3D" id="3.40.50.1700">
    <property type="entry name" value="Glycoside hydrolase family 3 C-terminal domain"/>
    <property type="match status" value="1"/>
</dbReference>
<dbReference type="AlphaFoldDB" id="A0AAN5AMV3"/>
<dbReference type="Gene3D" id="2.60.40.10">
    <property type="entry name" value="Immunoglobulins"/>
    <property type="match status" value="1"/>
</dbReference>
<proteinExistence type="inferred from homology"/>
<evidence type="ECO:0000313" key="5">
    <source>
        <dbReference type="EMBL" id="GJM64182.1"/>
    </source>
</evidence>
<dbReference type="Pfam" id="PF14310">
    <property type="entry name" value="Fn3-like"/>
    <property type="match status" value="1"/>
</dbReference>
<name>A0AAN5AMV3_9BACT</name>
<dbReference type="PANTHER" id="PTHR42715">
    <property type="entry name" value="BETA-GLUCOSIDASE"/>
    <property type="match status" value="1"/>
</dbReference>
<dbReference type="Gene3D" id="3.20.20.300">
    <property type="entry name" value="Glycoside hydrolase, family 3, N-terminal domain"/>
    <property type="match status" value="1"/>
</dbReference>
<dbReference type="GO" id="GO:0008422">
    <property type="term" value="F:beta-glucosidase activity"/>
    <property type="evidence" value="ECO:0007669"/>
    <property type="project" value="UniProtKB-ARBA"/>
</dbReference>
<evidence type="ECO:0000313" key="6">
    <source>
        <dbReference type="Proteomes" id="UP001310022"/>
    </source>
</evidence>
<evidence type="ECO:0000256" key="1">
    <source>
        <dbReference type="ARBA" id="ARBA00005336"/>
    </source>
</evidence>
<dbReference type="InterPro" id="IPR001764">
    <property type="entry name" value="Glyco_hydro_3_N"/>
</dbReference>
<organism evidence="5 6">
    <name type="scientific">Persicobacter diffluens</name>
    <dbReference type="NCBI Taxonomy" id="981"/>
    <lineage>
        <taxon>Bacteria</taxon>
        <taxon>Pseudomonadati</taxon>
        <taxon>Bacteroidota</taxon>
        <taxon>Cytophagia</taxon>
        <taxon>Cytophagales</taxon>
        <taxon>Persicobacteraceae</taxon>
        <taxon>Persicobacter</taxon>
    </lineage>
</organism>
<comment type="caution">
    <text evidence="5">The sequence shown here is derived from an EMBL/GenBank/DDBJ whole genome shotgun (WGS) entry which is preliminary data.</text>
</comment>
<feature type="signal peptide" evidence="3">
    <location>
        <begin position="1"/>
        <end position="20"/>
    </location>
</feature>
<dbReference type="InterPro" id="IPR026891">
    <property type="entry name" value="Fn3-like"/>
</dbReference>
<dbReference type="SMART" id="SM01217">
    <property type="entry name" value="Fn3_like"/>
    <property type="match status" value="1"/>
</dbReference>
<keyword evidence="6" id="KW-1185">Reference proteome</keyword>
<dbReference type="InterPro" id="IPR013783">
    <property type="entry name" value="Ig-like_fold"/>
</dbReference>
<dbReference type="SUPFAM" id="SSF52279">
    <property type="entry name" value="Beta-D-glucan exohydrolase, C-terminal domain"/>
    <property type="match status" value="1"/>
</dbReference>
<dbReference type="GO" id="GO:0005975">
    <property type="term" value="P:carbohydrate metabolic process"/>
    <property type="evidence" value="ECO:0007669"/>
    <property type="project" value="InterPro"/>
</dbReference>
<dbReference type="EMBL" id="BQKE01000004">
    <property type="protein sequence ID" value="GJM64182.1"/>
    <property type="molecule type" value="Genomic_DNA"/>
</dbReference>
<dbReference type="RefSeq" id="WP_338239264.1">
    <property type="nucleotide sequence ID" value="NZ_BQKE01000004.1"/>
</dbReference>
<dbReference type="InterPro" id="IPR036881">
    <property type="entry name" value="Glyco_hydro_3_C_sf"/>
</dbReference>
<evidence type="ECO:0000259" key="4">
    <source>
        <dbReference type="SMART" id="SM01217"/>
    </source>
</evidence>
<dbReference type="InterPro" id="IPR036962">
    <property type="entry name" value="Glyco_hydro_3_N_sf"/>
</dbReference>
<dbReference type="Proteomes" id="UP001310022">
    <property type="component" value="Unassembled WGS sequence"/>
</dbReference>
<feature type="chain" id="PRO_5042919025" evidence="3">
    <location>
        <begin position="21"/>
        <end position="727"/>
    </location>
</feature>
<keyword evidence="3" id="KW-0732">Signal</keyword>
<reference evidence="5 6" key="1">
    <citation type="submission" date="2021-12" db="EMBL/GenBank/DDBJ databases">
        <title>Genome sequencing of bacteria with rrn-lacking chromosome and rrn-plasmid.</title>
        <authorList>
            <person name="Anda M."/>
            <person name="Iwasaki W."/>
        </authorList>
    </citation>
    <scope>NUCLEOTIDE SEQUENCE [LARGE SCALE GENOMIC DNA]</scope>
    <source>
        <strain evidence="5 6">NBRC 15940</strain>
    </source>
</reference>
<comment type="similarity">
    <text evidence="1">Belongs to the glycosyl hydrolase 3 family.</text>
</comment>
<dbReference type="PANTHER" id="PTHR42715:SF10">
    <property type="entry name" value="BETA-GLUCOSIDASE"/>
    <property type="match status" value="1"/>
</dbReference>
<dbReference type="InterPro" id="IPR017853">
    <property type="entry name" value="GH"/>
</dbReference>
<evidence type="ECO:0000256" key="2">
    <source>
        <dbReference type="ARBA" id="ARBA00022801"/>
    </source>
</evidence>
<keyword evidence="2 5" id="KW-0378">Hydrolase</keyword>
<dbReference type="Pfam" id="PF01915">
    <property type="entry name" value="Glyco_hydro_3_C"/>
    <property type="match status" value="1"/>
</dbReference>
<protein>
    <submittedName>
        <fullName evidence="5">Glycosyl hydrolase</fullName>
    </submittedName>
</protein>
<accession>A0AAN5AMV3</accession>